<dbReference type="InterPro" id="IPR035901">
    <property type="entry name" value="GIY-YIG_endonuc_sf"/>
</dbReference>
<dbReference type="Gene3D" id="3.40.1440.10">
    <property type="entry name" value="GIY-YIG endonuclease"/>
    <property type="match status" value="1"/>
</dbReference>
<organism evidence="2">
    <name type="scientific">bacterium 19CA06SA08-2</name>
    <dbReference type="NCBI Taxonomy" id="2920658"/>
    <lineage>
        <taxon>Bacteria</taxon>
    </lineage>
</organism>
<evidence type="ECO:0000313" key="2">
    <source>
        <dbReference type="EMBL" id="XAG68192.1"/>
    </source>
</evidence>
<sequence>MDISARKIIPIDNLSEYKIHFSVWNGEEQPLDVFVRDPDEWKGWNSWRGSRNDFSRKYIFSLIRYYHQSDKWLFGGIFEVTHRNSESYTVQLCDLHHEYIGRLLLNYPGPGVRGRAFYLENHFNELKIAQLFEKTFEGEVFCGYENVEHGFSQIEAIIKQSKPDWKAALENVKGVYLIVDKSNGKKYVGSAYGDTGIWSRWASYISAGHGGNEELTKLINTYGFEHARTNFQFSILEFRSMRTDDETIRNREQYWKRALQTNAFGYNRN</sequence>
<protein>
    <submittedName>
        <fullName evidence="2">GIY-YIG nuclease family protein</fullName>
    </submittedName>
</protein>
<accession>A0AAU6U2P8</accession>
<dbReference type="AlphaFoldDB" id="A0AAU6U2P8"/>
<feature type="domain" description="GIY-YIG" evidence="1">
    <location>
        <begin position="171"/>
        <end position="268"/>
    </location>
</feature>
<name>A0AAU6U2P8_UNCXX</name>
<dbReference type="PROSITE" id="PS50164">
    <property type="entry name" value="GIY_YIG"/>
    <property type="match status" value="1"/>
</dbReference>
<dbReference type="CDD" id="cd10446">
    <property type="entry name" value="GIY-YIG_unchar_1"/>
    <property type="match status" value="1"/>
</dbReference>
<reference evidence="2" key="1">
    <citation type="submission" date="2022-03" db="EMBL/GenBank/DDBJ databases">
        <title>Sea Food Isolates.</title>
        <authorList>
            <person name="Li c."/>
        </authorList>
    </citation>
    <scope>NUCLEOTIDE SEQUENCE</scope>
    <source>
        <strain evidence="2">19CA06SA08-2</strain>
    </source>
</reference>
<evidence type="ECO:0000259" key="1">
    <source>
        <dbReference type="PROSITE" id="PS50164"/>
    </source>
</evidence>
<gene>
    <name evidence="2" type="ORF">MRM75_16345</name>
</gene>
<proteinExistence type="predicted"/>
<dbReference type="Pfam" id="PF01541">
    <property type="entry name" value="GIY-YIG"/>
    <property type="match status" value="1"/>
</dbReference>
<dbReference type="EMBL" id="CP095353">
    <property type="protein sequence ID" value="XAG68192.1"/>
    <property type="molecule type" value="Genomic_DNA"/>
</dbReference>
<dbReference type="SUPFAM" id="SSF82771">
    <property type="entry name" value="GIY-YIG endonuclease"/>
    <property type="match status" value="1"/>
</dbReference>
<dbReference type="InterPro" id="IPR000305">
    <property type="entry name" value="GIY-YIG_endonuc"/>
</dbReference>